<keyword evidence="4" id="KW-0479">Metal-binding</keyword>
<dbReference type="Gene3D" id="3.40.630.10">
    <property type="entry name" value="Zn peptidases"/>
    <property type="match status" value="2"/>
</dbReference>
<dbReference type="NCBIfam" id="TIGR01893">
    <property type="entry name" value="aa-his-dipept"/>
    <property type="match status" value="1"/>
</dbReference>
<evidence type="ECO:0000256" key="3">
    <source>
        <dbReference type="ARBA" id="ARBA00022670"/>
    </source>
</evidence>
<evidence type="ECO:0000313" key="19">
    <source>
        <dbReference type="EMBL" id="MBC8587557.1"/>
    </source>
</evidence>
<dbReference type="AlphaFoldDB" id="A0A926EVY8"/>
<evidence type="ECO:0000256" key="10">
    <source>
        <dbReference type="ARBA" id="ARBA00038976"/>
    </source>
</evidence>
<dbReference type="FunFam" id="3.40.630.10:FF:000018">
    <property type="entry name" value="Aminoacyl-histidine dipeptidase PepD"/>
    <property type="match status" value="1"/>
</dbReference>
<comment type="similarity">
    <text evidence="12">Belongs to the peptidase M20C family.</text>
</comment>
<dbReference type="Proteomes" id="UP000601171">
    <property type="component" value="Unassembled WGS sequence"/>
</dbReference>
<evidence type="ECO:0000256" key="12">
    <source>
        <dbReference type="ARBA" id="ARBA00061423"/>
    </source>
</evidence>
<evidence type="ECO:0000313" key="20">
    <source>
        <dbReference type="Proteomes" id="UP000601171"/>
    </source>
</evidence>
<comment type="caution">
    <text evidence="19">The sequence shown here is derived from an EMBL/GenBank/DDBJ whole genome shotgun (WGS) entry which is preliminary data.</text>
</comment>
<keyword evidence="5 19" id="KW-0378">Hydrolase</keyword>
<keyword evidence="20" id="KW-1185">Reference proteome</keyword>
<keyword evidence="19" id="KW-0224">Dipeptidase</keyword>
<evidence type="ECO:0000256" key="17">
    <source>
        <dbReference type="ARBA" id="ARBA00078074"/>
    </source>
</evidence>
<evidence type="ECO:0000256" key="9">
    <source>
        <dbReference type="ARBA" id="ARBA00036421"/>
    </source>
</evidence>
<comment type="cofactor">
    <cofactor evidence="1">
        <name>Co(2+)</name>
        <dbReference type="ChEBI" id="CHEBI:48828"/>
    </cofactor>
</comment>
<evidence type="ECO:0000256" key="14">
    <source>
        <dbReference type="ARBA" id="ARBA00075285"/>
    </source>
</evidence>
<keyword evidence="7" id="KW-0482">Metalloprotease</keyword>
<dbReference type="FunFam" id="3.40.630.10:FF:000015">
    <property type="entry name" value="Aminoacyl-histidine dipeptidase PepD"/>
    <property type="match status" value="1"/>
</dbReference>
<evidence type="ECO:0000256" key="5">
    <source>
        <dbReference type="ARBA" id="ARBA00022801"/>
    </source>
</evidence>
<evidence type="ECO:0000256" key="8">
    <source>
        <dbReference type="ARBA" id="ARBA00023285"/>
    </source>
</evidence>
<keyword evidence="8" id="KW-0170">Cobalt</keyword>
<keyword evidence="3" id="KW-0645">Protease</keyword>
<keyword evidence="6" id="KW-0862">Zinc</keyword>
<dbReference type="GO" id="GO:0006508">
    <property type="term" value="P:proteolysis"/>
    <property type="evidence" value="ECO:0007669"/>
    <property type="project" value="UniProtKB-KW"/>
</dbReference>
<organism evidence="19 20">
    <name type="scientific">Paratissierella segnis</name>
    <dbReference type="NCBI Taxonomy" id="2763679"/>
    <lineage>
        <taxon>Bacteria</taxon>
        <taxon>Bacillati</taxon>
        <taxon>Bacillota</taxon>
        <taxon>Tissierellia</taxon>
        <taxon>Tissierellales</taxon>
        <taxon>Tissierellaceae</taxon>
        <taxon>Paratissierella</taxon>
    </lineage>
</organism>
<dbReference type="PIRSF" id="PIRSF016599">
    <property type="entry name" value="Xaa-His_dipept"/>
    <property type="match status" value="1"/>
</dbReference>
<dbReference type="EC" id="3.4.13.18" evidence="10"/>
<evidence type="ECO:0000256" key="11">
    <source>
        <dbReference type="ARBA" id="ARBA00044252"/>
    </source>
</evidence>
<evidence type="ECO:0000256" key="13">
    <source>
        <dbReference type="ARBA" id="ARBA00071271"/>
    </source>
</evidence>
<dbReference type="Pfam" id="PF07687">
    <property type="entry name" value="M20_dimer"/>
    <property type="match status" value="1"/>
</dbReference>
<sequence length="476" mass="53798">MEENRLIEIFKEISSIPRSSGDEKKISDYVVSFADRLCLENHQDNYNNVIVYKPATDKSSQRKPIVLQSHLDMVCVKRPGTTHDFTVDPINIIEENGWLFGNGTTLGADNGIGASMMLNIMEDKSIKHPPLELCFTTDEERGLKGVSNIDLTGLKGDTLLNLDGEEEGTFFVSCAGGIRVMLSFTPSFRSVDSNGMKTIKISLVECNGGHSGLEIKKQFANPIQLLARILKQLDFENDVLLHSFIGGDKENSIPTGANAIISYPENKDIIITNIIDKLQETISLEYPNEPNIHIKYDDISEQLDALTNEQKNNFINLLLLIPNGALRFNLDTGDVSLSSNIGIIEFNKDEVKTTLLLRSNEDSTKAVLLENIKILAEKFEFDYLTRGDYPAWEYMTKSELRNKITQLYREKFGKEPKLESIHAGLECAYFAKKRPDWDMISMGCNIKNAHTTREQMEIESANRIYKFILEFLEKEC</sequence>
<dbReference type="EMBL" id="JACRTG010000012">
    <property type="protein sequence ID" value="MBC8587557.1"/>
    <property type="molecule type" value="Genomic_DNA"/>
</dbReference>
<evidence type="ECO:0000256" key="15">
    <source>
        <dbReference type="ARBA" id="ARBA00076004"/>
    </source>
</evidence>
<reference evidence="19" key="1">
    <citation type="submission" date="2020-08" db="EMBL/GenBank/DDBJ databases">
        <title>Genome public.</title>
        <authorList>
            <person name="Liu C."/>
            <person name="Sun Q."/>
        </authorList>
    </citation>
    <scope>NUCLEOTIDE SEQUENCE</scope>
    <source>
        <strain evidence="19">BX21</strain>
    </source>
</reference>
<comment type="catalytic activity">
    <reaction evidence="9">
        <text>Hydrolysis of dipeptides, preferentially hydrophobic dipeptides including prolyl amino acids.</text>
        <dbReference type="EC" id="3.4.13.18"/>
    </reaction>
</comment>
<dbReference type="Pfam" id="PF01546">
    <property type="entry name" value="Peptidase_M20"/>
    <property type="match status" value="1"/>
</dbReference>
<dbReference type="PANTHER" id="PTHR43501:SF1">
    <property type="entry name" value="CYTOSOL NON-SPECIFIC DIPEPTIDASE"/>
    <property type="match status" value="1"/>
</dbReference>
<dbReference type="SUPFAM" id="SSF53187">
    <property type="entry name" value="Zn-dependent exopeptidases"/>
    <property type="match status" value="1"/>
</dbReference>
<feature type="domain" description="Peptidase M20 dimerisation" evidence="18">
    <location>
        <begin position="195"/>
        <end position="288"/>
    </location>
</feature>
<evidence type="ECO:0000256" key="16">
    <source>
        <dbReference type="ARBA" id="ARBA00077688"/>
    </source>
</evidence>
<dbReference type="InterPro" id="IPR011650">
    <property type="entry name" value="Peptidase_M20_dimer"/>
</dbReference>
<name>A0A926EVY8_9FIRM</name>
<evidence type="ECO:0000256" key="4">
    <source>
        <dbReference type="ARBA" id="ARBA00022723"/>
    </source>
</evidence>
<dbReference type="GO" id="GO:0070573">
    <property type="term" value="F:metallodipeptidase activity"/>
    <property type="evidence" value="ECO:0007669"/>
    <property type="project" value="TreeGrafter"/>
</dbReference>
<evidence type="ECO:0000256" key="7">
    <source>
        <dbReference type="ARBA" id="ARBA00023049"/>
    </source>
</evidence>
<dbReference type="PANTHER" id="PTHR43501">
    <property type="entry name" value="CYTOSOL NON-SPECIFIC DIPEPTIDASE"/>
    <property type="match status" value="1"/>
</dbReference>
<accession>A0A926EVY8</accession>
<dbReference type="GO" id="GO:0005829">
    <property type="term" value="C:cytosol"/>
    <property type="evidence" value="ECO:0007669"/>
    <property type="project" value="TreeGrafter"/>
</dbReference>
<dbReference type="InterPro" id="IPR001160">
    <property type="entry name" value="Peptidase_M20C"/>
</dbReference>
<evidence type="ECO:0000256" key="1">
    <source>
        <dbReference type="ARBA" id="ARBA00001941"/>
    </source>
</evidence>
<evidence type="ECO:0000259" key="18">
    <source>
        <dbReference type="Pfam" id="PF07687"/>
    </source>
</evidence>
<protein>
    <recommendedName>
        <fullName evidence="13">Cytosol non-specific dipeptidase</fullName>
        <ecNumber evidence="10">3.4.13.18</ecNumber>
    </recommendedName>
    <alternativeName>
        <fullName evidence="16">Aminoacyl-histidine dipeptidase</fullName>
    </alternativeName>
    <alternativeName>
        <fullName evidence="15">Beta-alanyl-histidine dipeptidase</fullName>
    </alternativeName>
    <alternativeName>
        <fullName evidence="14">Carnosinase</fullName>
    </alternativeName>
    <alternativeName>
        <fullName evidence="11">Peptidase D</fullName>
    </alternativeName>
    <alternativeName>
        <fullName evidence="17">Xaa-His dipeptidase</fullName>
    </alternativeName>
</protein>
<gene>
    <name evidence="19" type="primary">pepD</name>
    <name evidence="19" type="ORF">H8707_04790</name>
</gene>
<dbReference type="GO" id="GO:0046872">
    <property type="term" value="F:metal ion binding"/>
    <property type="evidence" value="ECO:0007669"/>
    <property type="project" value="UniProtKB-KW"/>
</dbReference>
<proteinExistence type="inferred from homology"/>
<evidence type="ECO:0000256" key="6">
    <source>
        <dbReference type="ARBA" id="ARBA00022833"/>
    </source>
</evidence>
<dbReference type="PRINTS" id="PR00934">
    <property type="entry name" value="XHISDIPTASE"/>
</dbReference>
<dbReference type="RefSeq" id="WP_262429008.1">
    <property type="nucleotide sequence ID" value="NZ_JACRTG010000012.1"/>
</dbReference>
<dbReference type="InterPro" id="IPR002933">
    <property type="entry name" value="Peptidase_M20"/>
</dbReference>
<evidence type="ECO:0000256" key="2">
    <source>
        <dbReference type="ARBA" id="ARBA00001947"/>
    </source>
</evidence>
<comment type="cofactor">
    <cofactor evidence="2">
        <name>Zn(2+)</name>
        <dbReference type="ChEBI" id="CHEBI:29105"/>
    </cofactor>
</comment>